<proteinExistence type="predicted"/>
<sequence length="304" mass="32445">MFAHKEATVYPLSHLSNTETTERNSDFEEVDGAVNVRLAGIYGSMPELEDPRNLELPIFVDKHGSLLMKPLVDGRKRLNCVPTNYWPNCCNLLRMQAPAISGSTVRMQASSISGSTTMVRASLQSRFRGYAPYLVWFAACIIKVVVSRTECAVRILVHQLVKERETASTVISALTISQNAVGPVAAICIGQVGVSIMTATGSLLAGLGFMSFCFVTSFENLACVMGVMLGSSLGILSFVSTVGIVSVFSGGSRAVALGSSAFATLLGRHLAEPFVGGVTRTPTVVVILIVIVILIYTLCKESSV</sequence>
<accession>A0A1I8AQM1</accession>
<keyword evidence="2" id="KW-1185">Reference proteome</keyword>
<feature type="transmembrane region" description="Helical" evidence="1">
    <location>
        <begin position="283"/>
        <end position="299"/>
    </location>
</feature>
<feature type="transmembrane region" description="Helical" evidence="1">
    <location>
        <begin position="196"/>
        <end position="218"/>
    </location>
</feature>
<evidence type="ECO:0000313" key="3">
    <source>
        <dbReference type="WBParaSite" id="L893_g8158.t2"/>
    </source>
</evidence>
<dbReference type="AlphaFoldDB" id="A0A1I8AQM1"/>
<protein>
    <submittedName>
        <fullName evidence="3">Solute carrier family 34 member 1</fullName>
    </submittedName>
</protein>
<keyword evidence="1" id="KW-0472">Membrane</keyword>
<reference evidence="3" key="1">
    <citation type="submission" date="2016-11" db="UniProtKB">
        <authorList>
            <consortium name="WormBaseParasite"/>
        </authorList>
    </citation>
    <scope>IDENTIFICATION</scope>
</reference>
<feature type="transmembrane region" description="Helical" evidence="1">
    <location>
        <begin position="166"/>
        <end position="189"/>
    </location>
</feature>
<keyword evidence="1" id="KW-1133">Transmembrane helix</keyword>
<name>A0A1I8AQM1_9BILA</name>
<evidence type="ECO:0000256" key="1">
    <source>
        <dbReference type="SAM" id="Phobius"/>
    </source>
</evidence>
<keyword evidence="1" id="KW-0812">Transmembrane</keyword>
<dbReference type="Proteomes" id="UP000095287">
    <property type="component" value="Unplaced"/>
</dbReference>
<dbReference type="WBParaSite" id="L893_g8158.t2">
    <property type="protein sequence ID" value="L893_g8158.t2"/>
    <property type="gene ID" value="L893_g8158"/>
</dbReference>
<feature type="transmembrane region" description="Helical" evidence="1">
    <location>
        <begin position="130"/>
        <end position="146"/>
    </location>
</feature>
<feature type="transmembrane region" description="Helical" evidence="1">
    <location>
        <begin position="224"/>
        <end position="247"/>
    </location>
</feature>
<organism evidence="2 3">
    <name type="scientific">Steinernema glaseri</name>
    <dbReference type="NCBI Taxonomy" id="37863"/>
    <lineage>
        <taxon>Eukaryota</taxon>
        <taxon>Metazoa</taxon>
        <taxon>Ecdysozoa</taxon>
        <taxon>Nematoda</taxon>
        <taxon>Chromadorea</taxon>
        <taxon>Rhabditida</taxon>
        <taxon>Tylenchina</taxon>
        <taxon>Panagrolaimomorpha</taxon>
        <taxon>Strongyloidoidea</taxon>
        <taxon>Steinernematidae</taxon>
        <taxon>Steinernema</taxon>
    </lineage>
</organism>
<evidence type="ECO:0000313" key="2">
    <source>
        <dbReference type="Proteomes" id="UP000095287"/>
    </source>
</evidence>